<dbReference type="AlphaFoldDB" id="A0A4S8LUQ2"/>
<keyword evidence="4" id="KW-1185">Reference proteome</keyword>
<feature type="compositionally biased region" description="Low complexity" evidence="1">
    <location>
        <begin position="497"/>
        <end position="577"/>
    </location>
</feature>
<keyword evidence="2" id="KW-0472">Membrane</keyword>
<feature type="compositionally biased region" description="Low complexity" evidence="1">
    <location>
        <begin position="367"/>
        <end position="388"/>
    </location>
</feature>
<proteinExistence type="predicted"/>
<feature type="compositionally biased region" description="Low complexity" evidence="1">
    <location>
        <begin position="437"/>
        <end position="448"/>
    </location>
</feature>
<name>A0A4S8LUQ2_DENBC</name>
<evidence type="ECO:0000256" key="1">
    <source>
        <dbReference type="SAM" id="MobiDB-lite"/>
    </source>
</evidence>
<feature type="transmembrane region" description="Helical" evidence="2">
    <location>
        <begin position="783"/>
        <end position="808"/>
    </location>
</feature>
<feature type="compositionally biased region" description="Polar residues" evidence="1">
    <location>
        <begin position="230"/>
        <end position="241"/>
    </location>
</feature>
<feature type="transmembrane region" description="Helical" evidence="2">
    <location>
        <begin position="865"/>
        <end position="887"/>
    </location>
</feature>
<organism evidence="3 4">
    <name type="scientific">Dendrothele bispora (strain CBS 962.96)</name>
    <dbReference type="NCBI Taxonomy" id="1314807"/>
    <lineage>
        <taxon>Eukaryota</taxon>
        <taxon>Fungi</taxon>
        <taxon>Dikarya</taxon>
        <taxon>Basidiomycota</taxon>
        <taxon>Agaricomycotina</taxon>
        <taxon>Agaricomycetes</taxon>
        <taxon>Agaricomycetidae</taxon>
        <taxon>Agaricales</taxon>
        <taxon>Agaricales incertae sedis</taxon>
        <taxon>Dendrothele</taxon>
    </lineage>
</organism>
<accession>A0A4S8LUQ2</accession>
<feature type="region of interest" description="Disordered" evidence="1">
    <location>
        <begin position="311"/>
        <end position="336"/>
    </location>
</feature>
<feature type="compositionally biased region" description="Low complexity" evidence="1">
    <location>
        <begin position="322"/>
        <end position="333"/>
    </location>
</feature>
<feature type="region of interest" description="Disordered" evidence="1">
    <location>
        <begin position="353"/>
        <end position="590"/>
    </location>
</feature>
<keyword evidence="2" id="KW-0812">Transmembrane</keyword>
<feature type="region of interest" description="Disordered" evidence="1">
    <location>
        <begin position="272"/>
        <end position="292"/>
    </location>
</feature>
<feature type="region of interest" description="Disordered" evidence="1">
    <location>
        <begin position="221"/>
        <end position="241"/>
    </location>
</feature>
<feature type="compositionally biased region" description="Polar residues" evidence="1">
    <location>
        <begin position="311"/>
        <end position="320"/>
    </location>
</feature>
<gene>
    <name evidence="3" type="ORF">K435DRAFT_800240</name>
</gene>
<feature type="transmembrane region" description="Helical" evidence="2">
    <location>
        <begin position="893"/>
        <end position="919"/>
    </location>
</feature>
<dbReference type="Proteomes" id="UP000297245">
    <property type="component" value="Unassembled WGS sequence"/>
</dbReference>
<feature type="region of interest" description="Disordered" evidence="1">
    <location>
        <begin position="625"/>
        <end position="666"/>
    </location>
</feature>
<feature type="compositionally biased region" description="Basic and acidic residues" evidence="1">
    <location>
        <begin position="646"/>
        <end position="663"/>
    </location>
</feature>
<feature type="compositionally biased region" description="Low complexity" evidence="1">
    <location>
        <begin position="278"/>
        <end position="290"/>
    </location>
</feature>
<protein>
    <submittedName>
        <fullName evidence="3">Uncharacterized protein</fullName>
    </submittedName>
</protein>
<evidence type="ECO:0000313" key="4">
    <source>
        <dbReference type="Proteomes" id="UP000297245"/>
    </source>
</evidence>
<feature type="transmembrane region" description="Helical" evidence="2">
    <location>
        <begin position="699"/>
        <end position="717"/>
    </location>
</feature>
<dbReference type="EMBL" id="ML179269">
    <property type="protein sequence ID" value="THU92748.1"/>
    <property type="molecule type" value="Genomic_DNA"/>
</dbReference>
<feature type="compositionally biased region" description="Gly residues" evidence="1">
    <location>
        <begin position="631"/>
        <end position="643"/>
    </location>
</feature>
<evidence type="ECO:0000313" key="3">
    <source>
        <dbReference type="EMBL" id="THU92748.1"/>
    </source>
</evidence>
<evidence type="ECO:0000256" key="2">
    <source>
        <dbReference type="SAM" id="Phobius"/>
    </source>
</evidence>
<sequence length="1037" mass="109319">MVEPMPQHQPQWFQIVSTSKRLSVKFTDRRLTSSWLSEGRHLHLYMRFFDPLLAAQWPNWTVDNDFRAEIAKILIYISVSKKRETAGSIMMEGNRTNSLLMLYKVNFGLSLDKGASVTGSALSYEHLETIITDYGSFIPLSFLVWNPCYEDSESPAVVYLPLGEVSSASLRILYVTALDRAPLLCLCVSTVYFILQVALRSRTLQLNKSAHAYVNTILSSSGEDSGGGVVNNSDSQNPNPAQNVQQGFVLPVIQAGSVVVCTGQVDDLGNCQGVTEPSTTSDAGGSASSAQTKSGAGVICTGQVDDNCQGTTTPSTTLDAGSSASSRTQASTSDPSITSSIFSVTQVIVPTITPPTLSNPNFSSTGSNTIPISSDTPSTSFPSQPTSTGLANEGGPGAPESIPAPNSATNTVTDTSNANSVTNTVTDASSDAPLGVSSTSPSTNSESELPGAQTSSHQEPSAAPTSDPSEPGPPPSSPLPPDGDGEPYGEVSGSPPSSADGQSDGEGSASSSPPADGGSNGETSASSSSSADGESNGGASASSSSSADGESNGGASASSSSSTDGGVSVSVGVTGDGVTQVSEGSGNNVNAGDGSVIISGNVNNNNNNNAINGGGGEIINNNQISSAQAGGDRGGAGGSGRGGFNRNEREGRSFQGSENREFLENPSSLDQGCVSALKWTQYTVLIVKIRLGISISEDIILLVAQFFMLAVGILSIVQKSISLSLTTLVLHLLSMSWAMFRVVDSDHLHADYDGIVEGKLCNGQVNILVGFWTNRRKFEIPTLAIDALGFVLSVIVTYIFITVSLFIIPSSVGLWLQDLFTGVSAHFASHPRMYQALAFLQVFLLIPWFITTWRSLDIATMKNPFVLVSTILSALYLISLSLIYIAASYRMVFLTYPFFAATAVGSQLLTATLLVLYVAHRYVSRNGVGTGTLINQPDKILLYNQKTSRKHPQRLTTMIPISDLPQTRLDVTVNVQRPAGRDVDHFLSQNQPWIGYRLTAPPVRRGPDAPGVLLRPCLYISPGNLALTWSGRYRRLQ</sequence>
<reference evidence="3 4" key="1">
    <citation type="journal article" date="2019" name="Nat. Ecol. Evol.">
        <title>Megaphylogeny resolves global patterns of mushroom evolution.</title>
        <authorList>
            <person name="Varga T."/>
            <person name="Krizsan K."/>
            <person name="Foldi C."/>
            <person name="Dima B."/>
            <person name="Sanchez-Garcia M."/>
            <person name="Sanchez-Ramirez S."/>
            <person name="Szollosi G.J."/>
            <person name="Szarkandi J.G."/>
            <person name="Papp V."/>
            <person name="Albert L."/>
            <person name="Andreopoulos W."/>
            <person name="Angelini C."/>
            <person name="Antonin V."/>
            <person name="Barry K.W."/>
            <person name="Bougher N.L."/>
            <person name="Buchanan P."/>
            <person name="Buyck B."/>
            <person name="Bense V."/>
            <person name="Catcheside P."/>
            <person name="Chovatia M."/>
            <person name="Cooper J."/>
            <person name="Damon W."/>
            <person name="Desjardin D."/>
            <person name="Finy P."/>
            <person name="Geml J."/>
            <person name="Haridas S."/>
            <person name="Hughes K."/>
            <person name="Justo A."/>
            <person name="Karasinski D."/>
            <person name="Kautmanova I."/>
            <person name="Kiss B."/>
            <person name="Kocsube S."/>
            <person name="Kotiranta H."/>
            <person name="LaButti K.M."/>
            <person name="Lechner B.E."/>
            <person name="Liimatainen K."/>
            <person name="Lipzen A."/>
            <person name="Lukacs Z."/>
            <person name="Mihaltcheva S."/>
            <person name="Morgado L.N."/>
            <person name="Niskanen T."/>
            <person name="Noordeloos M.E."/>
            <person name="Ohm R.A."/>
            <person name="Ortiz-Santana B."/>
            <person name="Ovrebo C."/>
            <person name="Racz N."/>
            <person name="Riley R."/>
            <person name="Savchenko A."/>
            <person name="Shiryaev A."/>
            <person name="Soop K."/>
            <person name="Spirin V."/>
            <person name="Szebenyi C."/>
            <person name="Tomsovsky M."/>
            <person name="Tulloss R.E."/>
            <person name="Uehling J."/>
            <person name="Grigoriev I.V."/>
            <person name="Vagvolgyi C."/>
            <person name="Papp T."/>
            <person name="Martin F.M."/>
            <person name="Miettinen O."/>
            <person name="Hibbett D.S."/>
            <person name="Nagy L.G."/>
        </authorList>
    </citation>
    <scope>NUCLEOTIDE SEQUENCE [LARGE SCALE GENOMIC DNA]</scope>
    <source>
        <strain evidence="3 4">CBS 962.96</strain>
    </source>
</reference>
<keyword evidence="2" id="KW-1133">Transmembrane helix</keyword>
<feature type="compositionally biased region" description="Pro residues" evidence="1">
    <location>
        <begin position="470"/>
        <end position="481"/>
    </location>
</feature>
<dbReference type="OrthoDB" id="3263941at2759"/>
<feature type="compositionally biased region" description="Polar residues" evidence="1">
    <location>
        <begin position="579"/>
        <end position="590"/>
    </location>
</feature>
<feature type="compositionally biased region" description="Low complexity" evidence="1">
    <location>
        <begin position="406"/>
        <end position="428"/>
    </location>
</feature>
<feature type="transmembrane region" description="Helical" evidence="2">
    <location>
        <begin position="833"/>
        <end position="853"/>
    </location>
</feature>